<dbReference type="GO" id="GO:0006796">
    <property type="term" value="P:phosphate-containing compound metabolic process"/>
    <property type="evidence" value="ECO:0007669"/>
    <property type="project" value="UniProtKB-ARBA"/>
</dbReference>
<sequence length="335" mass="36645">MKKNNKVLVLGGATIDITFAVGEGKMVSNPFDPIRQKLIGFENGAKITSEETNFGFGGGAANVAVALSRLGISASVAVRVGDDDNGRQVVNNLKKNKVNTDFVQVGKKEKTGISFIIAPSATDDHIAFLERGANNNFLLNKSFEKLNFDWIYLASVSEKNWQVTSDKIIDYLKPQNSFAWNLGSAQIRAGLKNLKKYLAKTDILFLNKDEAIELVMTEEKNGGMSPKWLNEVKNLFGVLGKYCPKMIVITDGGNGAWAWEKENLYHIEAFDQEKIIRDTTGAGDSFCASFLAGNIIYNDIDKALKLGAINSAHNVSGIGAQNPLLTRSEAEKLMN</sequence>
<dbReference type="GO" id="GO:0016301">
    <property type="term" value="F:kinase activity"/>
    <property type="evidence" value="ECO:0007669"/>
    <property type="project" value="UniProtKB-KW"/>
</dbReference>
<accession>A0A1F5S1D6</accession>
<dbReference type="PANTHER" id="PTHR10584">
    <property type="entry name" value="SUGAR KINASE"/>
    <property type="match status" value="1"/>
</dbReference>
<comment type="caution">
    <text evidence="5">The sequence shown here is derived from an EMBL/GenBank/DDBJ whole genome shotgun (WGS) entry which is preliminary data.</text>
</comment>
<dbReference type="InterPro" id="IPR029056">
    <property type="entry name" value="Ribokinase-like"/>
</dbReference>
<dbReference type="PANTHER" id="PTHR10584:SF166">
    <property type="entry name" value="RIBOKINASE"/>
    <property type="match status" value="1"/>
</dbReference>
<evidence type="ECO:0000256" key="1">
    <source>
        <dbReference type="ARBA" id="ARBA00010688"/>
    </source>
</evidence>
<keyword evidence="3" id="KW-0418">Kinase</keyword>
<evidence type="ECO:0000313" key="6">
    <source>
        <dbReference type="Proteomes" id="UP000177407"/>
    </source>
</evidence>
<evidence type="ECO:0000256" key="2">
    <source>
        <dbReference type="ARBA" id="ARBA00022679"/>
    </source>
</evidence>
<protein>
    <recommendedName>
        <fullName evidence="4">Carbohydrate kinase PfkB domain-containing protein</fullName>
    </recommendedName>
</protein>
<name>A0A1F5S1D6_9BACT</name>
<dbReference type="InterPro" id="IPR002139">
    <property type="entry name" value="Ribo/fructo_kinase"/>
</dbReference>
<organism evidence="5 6">
    <name type="scientific">Candidatus Falkowbacteria bacterium RIFOXYA2_FULL_38_12</name>
    <dbReference type="NCBI Taxonomy" id="1797993"/>
    <lineage>
        <taxon>Bacteria</taxon>
        <taxon>Candidatus Falkowiibacteriota</taxon>
    </lineage>
</organism>
<dbReference type="EMBL" id="MFGA01000023">
    <property type="protein sequence ID" value="OGF20456.1"/>
    <property type="molecule type" value="Genomic_DNA"/>
</dbReference>
<dbReference type="SUPFAM" id="SSF53613">
    <property type="entry name" value="Ribokinase-like"/>
    <property type="match status" value="1"/>
</dbReference>
<evidence type="ECO:0000256" key="3">
    <source>
        <dbReference type="ARBA" id="ARBA00022777"/>
    </source>
</evidence>
<evidence type="ECO:0000313" key="5">
    <source>
        <dbReference type="EMBL" id="OGF20456.1"/>
    </source>
</evidence>
<comment type="similarity">
    <text evidence="1">Belongs to the carbohydrate kinase PfkB family.</text>
</comment>
<dbReference type="Proteomes" id="UP000177407">
    <property type="component" value="Unassembled WGS sequence"/>
</dbReference>
<dbReference type="InterPro" id="IPR011611">
    <property type="entry name" value="PfkB_dom"/>
</dbReference>
<gene>
    <name evidence="5" type="ORF">A2257_03780</name>
</gene>
<reference evidence="5 6" key="1">
    <citation type="journal article" date="2016" name="Nat. Commun.">
        <title>Thousands of microbial genomes shed light on interconnected biogeochemical processes in an aquifer system.</title>
        <authorList>
            <person name="Anantharaman K."/>
            <person name="Brown C.T."/>
            <person name="Hug L.A."/>
            <person name="Sharon I."/>
            <person name="Castelle C.J."/>
            <person name="Probst A.J."/>
            <person name="Thomas B.C."/>
            <person name="Singh A."/>
            <person name="Wilkins M.J."/>
            <person name="Karaoz U."/>
            <person name="Brodie E.L."/>
            <person name="Williams K.H."/>
            <person name="Hubbard S.S."/>
            <person name="Banfield J.F."/>
        </authorList>
    </citation>
    <scope>NUCLEOTIDE SEQUENCE [LARGE SCALE GENOMIC DNA]</scope>
</reference>
<feature type="domain" description="Carbohydrate kinase PfkB" evidence="4">
    <location>
        <begin position="40"/>
        <end position="326"/>
    </location>
</feature>
<dbReference type="InterPro" id="IPR002173">
    <property type="entry name" value="Carboh/pur_kinase_PfkB_CS"/>
</dbReference>
<keyword evidence="2" id="KW-0808">Transferase</keyword>
<proteinExistence type="inferred from homology"/>
<dbReference type="AlphaFoldDB" id="A0A1F5S1D6"/>
<evidence type="ECO:0000259" key="4">
    <source>
        <dbReference type="Pfam" id="PF00294"/>
    </source>
</evidence>
<dbReference type="PRINTS" id="PR00990">
    <property type="entry name" value="RIBOKINASE"/>
</dbReference>
<dbReference type="PROSITE" id="PS00583">
    <property type="entry name" value="PFKB_KINASES_1"/>
    <property type="match status" value="1"/>
</dbReference>
<dbReference type="Pfam" id="PF00294">
    <property type="entry name" value="PfkB"/>
    <property type="match status" value="1"/>
</dbReference>
<dbReference type="Gene3D" id="3.40.1190.20">
    <property type="match status" value="1"/>
</dbReference>